<gene>
    <name evidence="1" type="ORF">FDP41_011564</name>
</gene>
<dbReference type="OrthoDB" id="10661074at2759"/>
<proteinExistence type="predicted"/>
<dbReference type="GeneID" id="68118779"/>
<evidence type="ECO:0000313" key="2">
    <source>
        <dbReference type="Proteomes" id="UP000444721"/>
    </source>
</evidence>
<dbReference type="VEuPathDB" id="AmoebaDB:NF0097050"/>
<keyword evidence="2" id="KW-1185">Reference proteome</keyword>
<accession>A0A6A5C810</accession>
<dbReference type="EMBL" id="VFQX01000009">
    <property type="protein sequence ID" value="KAF0982634.1"/>
    <property type="molecule type" value="Genomic_DNA"/>
</dbReference>
<dbReference type="RefSeq" id="XP_044567347.1">
    <property type="nucleotide sequence ID" value="XM_044701986.1"/>
</dbReference>
<dbReference type="AlphaFoldDB" id="A0A6A5C810"/>
<organism evidence="1 2">
    <name type="scientific">Naegleria fowleri</name>
    <name type="common">Brain eating amoeba</name>
    <dbReference type="NCBI Taxonomy" id="5763"/>
    <lineage>
        <taxon>Eukaryota</taxon>
        <taxon>Discoba</taxon>
        <taxon>Heterolobosea</taxon>
        <taxon>Tetramitia</taxon>
        <taxon>Eutetramitia</taxon>
        <taxon>Vahlkampfiidae</taxon>
        <taxon>Naegleria</taxon>
    </lineage>
</organism>
<dbReference type="VEuPathDB" id="AmoebaDB:FDP41_011564"/>
<name>A0A6A5C810_NAEFO</name>
<evidence type="ECO:0000313" key="1">
    <source>
        <dbReference type="EMBL" id="KAF0982634.1"/>
    </source>
</evidence>
<dbReference type="Proteomes" id="UP000444721">
    <property type="component" value="Unassembled WGS sequence"/>
</dbReference>
<reference evidence="1 2" key="1">
    <citation type="journal article" date="2019" name="Sci. Rep.">
        <title>Nanopore sequencing improves the draft genome of the human pathogenic amoeba Naegleria fowleri.</title>
        <authorList>
            <person name="Liechti N."/>
            <person name="Schurch N."/>
            <person name="Bruggmann R."/>
            <person name="Wittwer M."/>
        </authorList>
    </citation>
    <scope>NUCLEOTIDE SEQUENCE [LARGE SCALE GENOMIC DNA]</scope>
    <source>
        <strain evidence="1 2">ATCC 30894</strain>
    </source>
</reference>
<comment type="caution">
    <text evidence="1">The sequence shown here is derived from an EMBL/GenBank/DDBJ whole genome shotgun (WGS) entry which is preliminary data.</text>
</comment>
<protein>
    <submittedName>
        <fullName evidence="1">Uncharacterized protein</fullName>
    </submittedName>
</protein>
<sequence>MSFSALQVIHDRINFPYEKTTPGSLLTNDYLSRTDLRCSHIPQQSTIPSCGTLKLTSTLQRPQTHPPATCSLPKRYEQQTNVNLGSLQKINEMTTYLNTNQARREKINHESVALVPQSATELPSLTDILSLYKSPKEQIIKVQPQRFFSNQVCPKHCVVTTKNNNNDLTSNSHYGIRKPHKMTRHATSQGNMKRTVTPMEHQSLNTDKKAKNFKFFDYHNKSLKKRTKRCDQVQPYENILQLQTSNVQTLHPNNILLSDNKSTDSNVISSSSNTESLSESCCCAVATMTCVASSSKGNRIPRSSISIRELLN</sequence>